<dbReference type="Proteomes" id="UP000492821">
    <property type="component" value="Unassembled WGS sequence"/>
</dbReference>
<accession>A0A7E4VJ09</accession>
<feature type="transmembrane region" description="Helical" evidence="2">
    <location>
        <begin position="576"/>
        <end position="599"/>
    </location>
</feature>
<sequence>MRFRHVLPMVGVLLVANSCLASIPVTEEEIKSEIVYDSSKKVTNITLDQRGTGQLFGKWNDQALSGLMAAVASAKLRSVPESVKKEHEACAKEASTIVKHAKCVSKLLKTDVTGPSIVDVDSKTLSEKLKPKKIHVPIDDSPEHEHQPQPKPSRLTRFGNAKKIKFNDPKRALLTKPKLSGIQKIGAFEVMSRKKRNAVRNSDSYILPGSQLKTSPFGTIARNLLKDVLHLKNKTASTPWQTQIVHAQEAAKMKKEMKMKARQRAQADPYEGMAFKGVDQKYMIEDMMDAMEEGTPEERRKVLDKLKTVRKDPTGRMLGLLRDVMKLGATIAGRNASEYDEKQLNIMSPRFLSVTEEDPETQVDDVNMLSPSILSLHDRGRGLEKTLSLPNLMKGFTGADQQAWLDLIFEASGVDENIQKAKDALTAQEFQISRKKRYEEKMVDEKGEPLYFTKETAREKFGDDVVKRIDLQEKVSKLYTKAQQRDINETGFTMMTPEQLHIAYGSDSPHNNSAMIKLYENRTKESLHDQLIQEIHALALMDEHPRHKRAVLAPTAFATILFNSAAASDPLILSPLIFSTIVGSPIWYGPAILSPWWFIPLILSPRTLSPAILNPFGFVCVILSPLTLHPIILSPGIFNPFVLSPLLMTPLILSPQVFTPLILCPLVMSPFILNPGVGTPLVLSPFVLNPVILSPLTLFALVLSPNALSPVIMSKLFLAEIILSPSWLS</sequence>
<dbReference type="InterPro" id="IPR006954">
    <property type="entry name" value="Mlt-10-like"/>
</dbReference>
<dbReference type="Pfam" id="PF04870">
    <property type="entry name" value="Moulting_cycle"/>
    <property type="match status" value="1"/>
</dbReference>
<keyword evidence="2" id="KW-0812">Transmembrane</keyword>
<dbReference type="PANTHER" id="PTHR21523">
    <property type="match status" value="1"/>
</dbReference>
<feature type="compositionally biased region" description="Basic and acidic residues" evidence="1">
    <location>
        <begin position="136"/>
        <end position="148"/>
    </location>
</feature>
<feature type="transmembrane region" description="Helical" evidence="2">
    <location>
        <begin position="611"/>
        <end position="632"/>
    </location>
</feature>
<dbReference type="WBParaSite" id="Pan_g21759.t1">
    <property type="protein sequence ID" value="Pan_g21759.t1"/>
    <property type="gene ID" value="Pan_g21759"/>
</dbReference>
<evidence type="ECO:0000313" key="5">
    <source>
        <dbReference type="WBParaSite" id="Pan_g21759.t1"/>
    </source>
</evidence>
<dbReference type="PANTHER" id="PTHR21523:SF37">
    <property type="entry name" value="MLT-TEN (MLT-10) RELATED"/>
    <property type="match status" value="1"/>
</dbReference>
<keyword evidence="3" id="KW-0732">Signal</keyword>
<feature type="transmembrane region" description="Helical" evidence="2">
    <location>
        <begin position="680"/>
        <end position="701"/>
    </location>
</feature>
<feature type="signal peptide" evidence="3">
    <location>
        <begin position="1"/>
        <end position="21"/>
    </location>
</feature>
<evidence type="ECO:0000256" key="1">
    <source>
        <dbReference type="SAM" id="MobiDB-lite"/>
    </source>
</evidence>
<reference evidence="4" key="1">
    <citation type="journal article" date="2013" name="Genetics">
        <title>The draft genome and transcriptome of Panagrellus redivivus are shaped by the harsh demands of a free-living lifestyle.</title>
        <authorList>
            <person name="Srinivasan J."/>
            <person name="Dillman A.R."/>
            <person name="Macchietto M.G."/>
            <person name="Heikkinen L."/>
            <person name="Lakso M."/>
            <person name="Fracchia K.M."/>
            <person name="Antoshechkin I."/>
            <person name="Mortazavi A."/>
            <person name="Wong G."/>
            <person name="Sternberg P.W."/>
        </authorList>
    </citation>
    <scope>NUCLEOTIDE SEQUENCE [LARGE SCALE GENOMIC DNA]</scope>
    <source>
        <strain evidence="4">MT8872</strain>
    </source>
</reference>
<evidence type="ECO:0000256" key="2">
    <source>
        <dbReference type="SAM" id="Phobius"/>
    </source>
</evidence>
<feature type="chain" id="PRO_5028975088" evidence="3">
    <location>
        <begin position="22"/>
        <end position="729"/>
    </location>
</feature>
<proteinExistence type="predicted"/>
<evidence type="ECO:0000313" key="4">
    <source>
        <dbReference type="Proteomes" id="UP000492821"/>
    </source>
</evidence>
<keyword evidence="2" id="KW-0472">Membrane</keyword>
<organism evidence="4 5">
    <name type="scientific">Panagrellus redivivus</name>
    <name type="common">Microworm</name>
    <dbReference type="NCBI Taxonomy" id="6233"/>
    <lineage>
        <taxon>Eukaryota</taxon>
        <taxon>Metazoa</taxon>
        <taxon>Ecdysozoa</taxon>
        <taxon>Nematoda</taxon>
        <taxon>Chromadorea</taxon>
        <taxon>Rhabditida</taxon>
        <taxon>Tylenchina</taxon>
        <taxon>Panagrolaimomorpha</taxon>
        <taxon>Panagrolaimoidea</taxon>
        <taxon>Panagrolaimidae</taxon>
        <taxon>Panagrellus</taxon>
    </lineage>
</organism>
<reference evidence="5" key="2">
    <citation type="submission" date="2020-10" db="UniProtKB">
        <authorList>
            <consortium name="WormBaseParasite"/>
        </authorList>
    </citation>
    <scope>IDENTIFICATION</scope>
</reference>
<keyword evidence="2" id="KW-1133">Transmembrane helix</keyword>
<feature type="transmembrane region" description="Helical" evidence="2">
    <location>
        <begin position="652"/>
        <end position="673"/>
    </location>
</feature>
<evidence type="ECO:0000256" key="3">
    <source>
        <dbReference type="SAM" id="SignalP"/>
    </source>
</evidence>
<keyword evidence="4" id="KW-1185">Reference proteome</keyword>
<protein>
    <submittedName>
        <fullName evidence="5">Uncharacterized protein</fullName>
    </submittedName>
</protein>
<name>A0A7E4VJ09_PANRE</name>
<feature type="region of interest" description="Disordered" evidence="1">
    <location>
        <begin position="135"/>
        <end position="156"/>
    </location>
</feature>
<dbReference type="AlphaFoldDB" id="A0A7E4VJ09"/>